<dbReference type="PANTHER" id="PTHR41709">
    <property type="entry name" value="KAIB-LIKE PROTEIN 1"/>
    <property type="match status" value="1"/>
</dbReference>
<dbReference type="InterPro" id="IPR011649">
    <property type="entry name" value="KaiB_domain"/>
</dbReference>
<dbReference type="CDD" id="cd02978">
    <property type="entry name" value="KaiB_like"/>
    <property type="match status" value="1"/>
</dbReference>
<dbReference type="GO" id="GO:0048511">
    <property type="term" value="P:rhythmic process"/>
    <property type="evidence" value="ECO:0007669"/>
    <property type="project" value="InterPro"/>
</dbReference>
<evidence type="ECO:0000259" key="1">
    <source>
        <dbReference type="SMART" id="SM01248"/>
    </source>
</evidence>
<proteinExistence type="predicted"/>
<reference evidence="2 3" key="1">
    <citation type="submission" date="2019-02" db="EMBL/GenBank/DDBJ databases">
        <title>Deep-cultivation of Planctomycetes and their phenomic and genomic characterization uncovers novel biology.</title>
        <authorList>
            <person name="Wiegand S."/>
            <person name="Jogler M."/>
            <person name="Boedeker C."/>
            <person name="Pinto D."/>
            <person name="Vollmers J."/>
            <person name="Rivas-Marin E."/>
            <person name="Kohn T."/>
            <person name="Peeters S.H."/>
            <person name="Heuer A."/>
            <person name="Rast P."/>
            <person name="Oberbeckmann S."/>
            <person name="Bunk B."/>
            <person name="Jeske O."/>
            <person name="Meyerdierks A."/>
            <person name="Storesund J.E."/>
            <person name="Kallscheuer N."/>
            <person name="Luecker S."/>
            <person name="Lage O.M."/>
            <person name="Pohl T."/>
            <person name="Merkel B.J."/>
            <person name="Hornburger P."/>
            <person name="Mueller R.-W."/>
            <person name="Bruemmer F."/>
            <person name="Labrenz M."/>
            <person name="Spormann A.M."/>
            <person name="Op den Camp H."/>
            <person name="Overmann J."/>
            <person name="Amann R."/>
            <person name="Jetten M.S.M."/>
            <person name="Mascher T."/>
            <person name="Medema M.H."/>
            <person name="Devos D.P."/>
            <person name="Kaster A.-K."/>
            <person name="Ovreas L."/>
            <person name="Rohde M."/>
            <person name="Galperin M.Y."/>
            <person name="Jogler C."/>
        </authorList>
    </citation>
    <scope>NUCLEOTIDE SEQUENCE [LARGE SCALE GENOMIC DNA]</scope>
    <source>
        <strain evidence="2 3">Pan189</strain>
    </source>
</reference>
<protein>
    <submittedName>
        <fullName evidence="2">Circadian clock protein KaiB</fullName>
    </submittedName>
</protein>
<dbReference type="Pfam" id="PF07689">
    <property type="entry name" value="KaiB"/>
    <property type="match status" value="1"/>
</dbReference>
<dbReference type="AlphaFoldDB" id="A0A517R0M2"/>
<evidence type="ECO:0000313" key="3">
    <source>
        <dbReference type="Proteomes" id="UP000317318"/>
    </source>
</evidence>
<dbReference type="Gene3D" id="3.40.30.10">
    <property type="entry name" value="Glutaredoxin"/>
    <property type="match status" value="1"/>
</dbReference>
<accession>A0A517R0M2</accession>
<dbReference type="RefSeq" id="WP_145363532.1">
    <property type="nucleotide sequence ID" value="NZ_CP036268.1"/>
</dbReference>
<keyword evidence="3" id="KW-1185">Reference proteome</keyword>
<name>A0A517R0M2_9PLAN</name>
<dbReference type="InterPro" id="IPR039022">
    <property type="entry name" value="KaiB-like"/>
</dbReference>
<dbReference type="SUPFAM" id="SSF52833">
    <property type="entry name" value="Thioredoxin-like"/>
    <property type="match status" value="1"/>
</dbReference>
<feature type="domain" description="KaiB" evidence="1">
    <location>
        <begin position="5"/>
        <end position="86"/>
    </location>
</feature>
<organism evidence="2 3">
    <name type="scientific">Stratiformator vulcanicus</name>
    <dbReference type="NCBI Taxonomy" id="2527980"/>
    <lineage>
        <taxon>Bacteria</taxon>
        <taxon>Pseudomonadati</taxon>
        <taxon>Planctomycetota</taxon>
        <taxon>Planctomycetia</taxon>
        <taxon>Planctomycetales</taxon>
        <taxon>Planctomycetaceae</taxon>
        <taxon>Stratiformator</taxon>
    </lineage>
</organism>
<dbReference type="OrthoDB" id="5458519at2"/>
<dbReference type="SMART" id="SM01248">
    <property type="entry name" value="KaiB"/>
    <property type="match status" value="1"/>
</dbReference>
<dbReference type="Proteomes" id="UP000317318">
    <property type="component" value="Chromosome"/>
</dbReference>
<dbReference type="PANTHER" id="PTHR41709:SF2">
    <property type="entry name" value="CIRCADIAN CLOCK PROTEIN KAIB2"/>
    <property type="match status" value="1"/>
</dbReference>
<sequence>MFELLLFIAGDSNLSRRAVSNLERLCEDSLGEQCAVEVIDILKNPALARQHRVIATPMAVRVTPLPQRKVIGDLSDAARFFEGLGIPRRGVE</sequence>
<dbReference type="KEGG" id="svp:Pan189_17980"/>
<dbReference type="EMBL" id="CP036268">
    <property type="protein sequence ID" value="QDT37418.1"/>
    <property type="molecule type" value="Genomic_DNA"/>
</dbReference>
<dbReference type="InterPro" id="IPR036249">
    <property type="entry name" value="Thioredoxin-like_sf"/>
</dbReference>
<gene>
    <name evidence="2" type="primary">kaiB</name>
    <name evidence="2" type="ORF">Pan189_17980</name>
</gene>
<evidence type="ECO:0000313" key="2">
    <source>
        <dbReference type="EMBL" id="QDT37418.1"/>
    </source>
</evidence>